<dbReference type="EMBL" id="PVNG01000011">
    <property type="protein sequence ID" value="PRX63135.1"/>
    <property type="molecule type" value="Genomic_DNA"/>
</dbReference>
<comment type="caution">
    <text evidence="2">The sequence shown here is derived from an EMBL/GenBank/DDBJ whole genome shotgun (WGS) entry which is preliminary data.</text>
</comment>
<dbReference type="AlphaFoldDB" id="A0A2T0MW16"/>
<evidence type="ECO:0000313" key="2">
    <source>
        <dbReference type="EMBL" id="PRX63135.1"/>
    </source>
</evidence>
<name>A0A2T0MW16_9ACTN</name>
<feature type="transmembrane region" description="Helical" evidence="1">
    <location>
        <begin position="97"/>
        <end position="115"/>
    </location>
</feature>
<evidence type="ECO:0000256" key="1">
    <source>
        <dbReference type="SAM" id="Phobius"/>
    </source>
</evidence>
<evidence type="ECO:0000313" key="3">
    <source>
        <dbReference type="Proteomes" id="UP000238312"/>
    </source>
</evidence>
<organism evidence="2 3">
    <name type="scientific">Nonomuraea fuscirosea</name>
    <dbReference type="NCBI Taxonomy" id="1291556"/>
    <lineage>
        <taxon>Bacteria</taxon>
        <taxon>Bacillati</taxon>
        <taxon>Actinomycetota</taxon>
        <taxon>Actinomycetes</taxon>
        <taxon>Streptosporangiales</taxon>
        <taxon>Streptosporangiaceae</taxon>
        <taxon>Nonomuraea</taxon>
    </lineage>
</organism>
<keyword evidence="3" id="KW-1185">Reference proteome</keyword>
<dbReference type="RefSeq" id="WP_219912012.1">
    <property type="nucleotide sequence ID" value="NZ_JBFAIB010000009.1"/>
</dbReference>
<protein>
    <submittedName>
        <fullName evidence="2">Uncharacterized protein DUF2809</fullName>
    </submittedName>
</protein>
<dbReference type="InterPro" id="IPR021257">
    <property type="entry name" value="DUF2809"/>
</dbReference>
<sequence length="120" mass="12688">MSRPLPRLLTALSIAAIVACGLIVRALWDGPAPKFAGDALYTAAIYGVVLLVRPAARPWAAAAVSGGLSWAIEFAQLGGIPEVLWPLLGSTFHPPDLLWYAVGAAACLIAHTLWLRRAPH</sequence>
<keyword evidence="1" id="KW-1133">Transmembrane helix</keyword>
<keyword evidence="1" id="KW-0472">Membrane</keyword>
<proteinExistence type="predicted"/>
<reference evidence="2 3" key="1">
    <citation type="submission" date="2018-03" db="EMBL/GenBank/DDBJ databases">
        <title>Genomic Encyclopedia of Type Strains, Phase III (KMG-III): the genomes of soil and plant-associated and newly described type strains.</title>
        <authorList>
            <person name="Whitman W."/>
        </authorList>
    </citation>
    <scope>NUCLEOTIDE SEQUENCE [LARGE SCALE GENOMIC DNA]</scope>
    <source>
        <strain evidence="2 3">CGMCC 4.7104</strain>
    </source>
</reference>
<dbReference type="PROSITE" id="PS51257">
    <property type="entry name" value="PROKAR_LIPOPROTEIN"/>
    <property type="match status" value="1"/>
</dbReference>
<dbReference type="Proteomes" id="UP000238312">
    <property type="component" value="Unassembled WGS sequence"/>
</dbReference>
<dbReference type="Pfam" id="PF10990">
    <property type="entry name" value="DUF2809"/>
    <property type="match status" value="1"/>
</dbReference>
<accession>A0A2T0MW16</accession>
<gene>
    <name evidence="2" type="ORF">B0I32_111128</name>
</gene>
<keyword evidence="1" id="KW-0812">Transmembrane</keyword>